<name>A0A1J9W4K8_9BACI</name>
<gene>
    <name evidence="1" type="ORF">BAU28_19870</name>
</gene>
<reference evidence="1 2" key="1">
    <citation type="submission" date="2016-06" db="EMBL/GenBank/DDBJ databases">
        <title>First insights into the genetic diversity and population structure of in the Bacillus cereus group bacteria from diverse marine environments.</title>
        <authorList>
            <person name="Liu Y."/>
            <person name="Lai Q."/>
            <person name="Shao Z."/>
        </authorList>
    </citation>
    <scope>NUCLEOTIDE SEQUENCE [LARGE SCALE GENOMIC DNA]</scope>
    <source>
        <strain evidence="1 2">NH24A2</strain>
    </source>
</reference>
<sequence length="94" mass="10822">MVSLIDIRLQQTREINTKYSPFFHVSNYSESKVPIKVTLYKYHEVKYEKILQPGDMFAINEQLGRGKYSLILECIGQGYCKGKGAITTGDINWD</sequence>
<evidence type="ECO:0000313" key="1">
    <source>
        <dbReference type="EMBL" id="OJD82580.1"/>
    </source>
</evidence>
<comment type="caution">
    <text evidence="1">The sequence shown here is derived from an EMBL/GenBank/DDBJ whole genome shotgun (WGS) entry which is preliminary data.</text>
</comment>
<accession>A0A1J9W4K8</accession>
<proteinExistence type="predicted"/>
<evidence type="ECO:0000313" key="2">
    <source>
        <dbReference type="Proteomes" id="UP000182788"/>
    </source>
</evidence>
<dbReference type="EMBL" id="MAOI01000006">
    <property type="protein sequence ID" value="OJD82580.1"/>
    <property type="molecule type" value="Genomic_DNA"/>
</dbReference>
<organism evidence="1 2">
    <name type="scientific">Bacillus paramycoides</name>
    <dbReference type="NCBI Taxonomy" id="2026194"/>
    <lineage>
        <taxon>Bacteria</taxon>
        <taxon>Bacillati</taxon>
        <taxon>Bacillota</taxon>
        <taxon>Bacilli</taxon>
        <taxon>Bacillales</taxon>
        <taxon>Bacillaceae</taxon>
        <taxon>Bacillus</taxon>
        <taxon>Bacillus cereus group</taxon>
    </lineage>
</organism>
<protein>
    <submittedName>
        <fullName evidence="1">Uncharacterized protein</fullName>
    </submittedName>
</protein>
<dbReference type="Proteomes" id="UP000182788">
    <property type="component" value="Unassembled WGS sequence"/>
</dbReference>
<dbReference type="AlphaFoldDB" id="A0A1J9W4K8"/>